<reference evidence="10 11" key="1">
    <citation type="journal article" date="2024" name="Nat. Commun.">
        <title>Phylogenomics reveals the evolutionary origins of lichenization in chlorophyte algae.</title>
        <authorList>
            <person name="Puginier C."/>
            <person name="Libourel C."/>
            <person name="Otte J."/>
            <person name="Skaloud P."/>
            <person name="Haon M."/>
            <person name="Grisel S."/>
            <person name="Petersen M."/>
            <person name="Berrin J.G."/>
            <person name="Delaux P.M."/>
            <person name="Dal Grande F."/>
            <person name="Keller J."/>
        </authorList>
    </citation>
    <scope>NUCLEOTIDE SEQUENCE [LARGE SCALE GENOMIC DNA]</scope>
    <source>
        <strain evidence="10 11">SAG 245.80</strain>
    </source>
</reference>
<keyword evidence="11" id="KW-1185">Reference proteome</keyword>
<gene>
    <name evidence="10" type="ORF">WJX81_001410</name>
</gene>
<keyword evidence="7" id="KW-0496">Mitochondrion</keyword>
<dbReference type="GO" id="GO:0015986">
    <property type="term" value="P:proton motive force-driven ATP synthesis"/>
    <property type="evidence" value="ECO:0007669"/>
    <property type="project" value="InterPro"/>
</dbReference>
<dbReference type="GO" id="GO:0045259">
    <property type="term" value="C:proton-transporting ATP synthase complex"/>
    <property type="evidence" value="ECO:0007669"/>
    <property type="project" value="UniProtKB-KW"/>
</dbReference>
<keyword evidence="9" id="KW-0066">ATP synthesis</keyword>
<dbReference type="AlphaFoldDB" id="A0AAW1S8X5"/>
<name>A0AAW1S8X5_9CHLO</name>
<evidence type="ECO:0000256" key="7">
    <source>
        <dbReference type="ARBA" id="ARBA00023128"/>
    </source>
</evidence>
<protein>
    <submittedName>
        <fullName evidence="10">Uncharacterized protein</fullName>
    </submittedName>
</protein>
<evidence type="ECO:0000313" key="11">
    <source>
        <dbReference type="Proteomes" id="UP001445335"/>
    </source>
</evidence>
<keyword evidence="5" id="KW-0375">Hydrogen ion transport</keyword>
<keyword evidence="6" id="KW-0406">Ion transport</keyword>
<proteinExistence type="inferred from homology"/>
<keyword evidence="3" id="KW-0813">Transport</keyword>
<dbReference type="PANTHER" id="PTHR12386">
    <property type="entry name" value="ATP SYNTHASE SUBUNIT"/>
    <property type="match status" value="1"/>
</dbReference>
<evidence type="ECO:0000256" key="3">
    <source>
        <dbReference type="ARBA" id="ARBA00022448"/>
    </source>
</evidence>
<dbReference type="GO" id="GO:0015078">
    <property type="term" value="F:proton transmembrane transporter activity"/>
    <property type="evidence" value="ECO:0007669"/>
    <property type="project" value="InterPro"/>
</dbReference>
<dbReference type="Proteomes" id="UP001445335">
    <property type="component" value="Unassembled WGS sequence"/>
</dbReference>
<dbReference type="GO" id="GO:0031966">
    <property type="term" value="C:mitochondrial membrane"/>
    <property type="evidence" value="ECO:0007669"/>
    <property type="project" value="UniProtKB-SubCell"/>
</dbReference>
<comment type="subcellular location">
    <subcellularLocation>
        <location evidence="1">Mitochondrion membrane</location>
    </subcellularLocation>
</comment>
<dbReference type="EMBL" id="JALJOU010000008">
    <property type="protein sequence ID" value="KAK9842225.1"/>
    <property type="molecule type" value="Genomic_DNA"/>
</dbReference>
<evidence type="ECO:0000256" key="2">
    <source>
        <dbReference type="ARBA" id="ARBA00005699"/>
    </source>
</evidence>
<comment type="similarity">
    <text evidence="2">Belongs to the ATPase g subunit family.</text>
</comment>
<evidence type="ECO:0000256" key="8">
    <source>
        <dbReference type="ARBA" id="ARBA00023136"/>
    </source>
</evidence>
<evidence type="ECO:0000256" key="4">
    <source>
        <dbReference type="ARBA" id="ARBA00022547"/>
    </source>
</evidence>
<accession>A0AAW1S8X5</accession>
<evidence type="ECO:0000256" key="1">
    <source>
        <dbReference type="ARBA" id="ARBA00004325"/>
    </source>
</evidence>
<comment type="caution">
    <text evidence="10">The sequence shown here is derived from an EMBL/GenBank/DDBJ whole genome shotgun (WGS) entry which is preliminary data.</text>
</comment>
<evidence type="ECO:0000313" key="10">
    <source>
        <dbReference type="EMBL" id="KAK9842225.1"/>
    </source>
</evidence>
<organism evidence="10 11">
    <name type="scientific">Elliptochloris bilobata</name>
    <dbReference type="NCBI Taxonomy" id="381761"/>
    <lineage>
        <taxon>Eukaryota</taxon>
        <taxon>Viridiplantae</taxon>
        <taxon>Chlorophyta</taxon>
        <taxon>core chlorophytes</taxon>
        <taxon>Trebouxiophyceae</taxon>
        <taxon>Trebouxiophyceae incertae sedis</taxon>
        <taxon>Elliptochloris clade</taxon>
        <taxon>Elliptochloris</taxon>
    </lineage>
</organism>
<keyword evidence="8" id="KW-0472">Membrane</keyword>
<sequence>MAGMVSRLRGAIEYVVRDQEAADKLLKQWFYTKLSRIPGTAERMREDAKALAEKWPHMRRGELSLTEVATYLGFTAELYAWFCVGEIIGRGGTLTGYSVK</sequence>
<dbReference type="InterPro" id="IPR006808">
    <property type="entry name" value="ATP_synth_F0_gsu_mt"/>
</dbReference>
<evidence type="ECO:0000256" key="9">
    <source>
        <dbReference type="ARBA" id="ARBA00023310"/>
    </source>
</evidence>
<evidence type="ECO:0000256" key="6">
    <source>
        <dbReference type="ARBA" id="ARBA00023065"/>
    </source>
</evidence>
<evidence type="ECO:0000256" key="5">
    <source>
        <dbReference type="ARBA" id="ARBA00022781"/>
    </source>
</evidence>
<dbReference type="Pfam" id="PF04718">
    <property type="entry name" value="ATP-synt_G"/>
    <property type="match status" value="1"/>
</dbReference>
<keyword evidence="4" id="KW-0138">CF(0)</keyword>